<organism evidence="1 2">
    <name type="scientific">Ciona intestinalis</name>
    <name type="common">Transparent sea squirt</name>
    <name type="synonym">Ascidia intestinalis</name>
    <dbReference type="NCBI Taxonomy" id="7719"/>
    <lineage>
        <taxon>Eukaryota</taxon>
        <taxon>Metazoa</taxon>
        <taxon>Chordata</taxon>
        <taxon>Tunicata</taxon>
        <taxon>Ascidiacea</taxon>
        <taxon>Phlebobranchia</taxon>
        <taxon>Cionidae</taxon>
        <taxon>Ciona</taxon>
    </lineage>
</organism>
<dbReference type="EMBL" id="EAAA01002133">
    <property type="status" value="NOT_ANNOTATED_CDS"/>
    <property type="molecule type" value="Genomic_DNA"/>
</dbReference>
<dbReference type="AlphaFoldDB" id="H2XYQ1"/>
<protein>
    <submittedName>
        <fullName evidence="1">Uncharacterized protein</fullName>
    </submittedName>
</protein>
<dbReference type="Ensembl" id="ENSCINT00000036028.1">
    <property type="protein sequence ID" value="ENSCINP00000034785.1"/>
    <property type="gene ID" value="ENSCING00000024548.1"/>
</dbReference>
<name>H2XYQ1_CIOIN</name>
<dbReference type="InParanoid" id="H2XYQ1"/>
<evidence type="ECO:0000313" key="2">
    <source>
        <dbReference type="Proteomes" id="UP000008144"/>
    </source>
</evidence>
<accession>H2XYQ1</accession>
<proteinExistence type="predicted"/>
<reference evidence="1" key="4">
    <citation type="submission" date="2025-09" db="UniProtKB">
        <authorList>
            <consortium name="Ensembl"/>
        </authorList>
    </citation>
    <scope>IDENTIFICATION</scope>
</reference>
<reference evidence="2" key="1">
    <citation type="journal article" date="2002" name="Science">
        <title>The draft genome of Ciona intestinalis: insights into chordate and vertebrate origins.</title>
        <authorList>
            <person name="Dehal P."/>
            <person name="Satou Y."/>
            <person name="Campbell R.K."/>
            <person name="Chapman J."/>
            <person name="Degnan B."/>
            <person name="De Tomaso A."/>
            <person name="Davidson B."/>
            <person name="Di Gregorio A."/>
            <person name="Gelpke M."/>
            <person name="Goodstein D.M."/>
            <person name="Harafuji N."/>
            <person name="Hastings K.E."/>
            <person name="Ho I."/>
            <person name="Hotta K."/>
            <person name="Huang W."/>
            <person name="Kawashima T."/>
            <person name="Lemaire P."/>
            <person name="Martinez D."/>
            <person name="Meinertzhagen I.A."/>
            <person name="Necula S."/>
            <person name="Nonaka M."/>
            <person name="Putnam N."/>
            <person name="Rash S."/>
            <person name="Saiga H."/>
            <person name="Satake M."/>
            <person name="Terry A."/>
            <person name="Yamada L."/>
            <person name="Wang H.G."/>
            <person name="Awazu S."/>
            <person name="Azumi K."/>
            <person name="Boore J."/>
            <person name="Branno M."/>
            <person name="Chin-Bow S."/>
            <person name="DeSantis R."/>
            <person name="Doyle S."/>
            <person name="Francino P."/>
            <person name="Keys D.N."/>
            <person name="Haga S."/>
            <person name="Hayashi H."/>
            <person name="Hino K."/>
            <person name="Imai K.S."/>
            <person name="Inaba K."/>
            <person name="Kano S."/>
            <person name="Kobayashi K."/>
            <person name="Kobayashi M."/>
            <person name="Lee B.I."/>
            <person name="Makabe K.W."/>
            <person name="Manohar C."/>
            <person name="Matassi G."/>
            <person name="Medina M."/>
            <person name="Mochizuki Y."/>
            <person name="Mount S."/>
            <person name="Morishita T."/>
            <person name="Miura S."/>
            <person name="Nakayama A."/>
            <person name="Nishizaka S."/>
            <person name="Nomoto H."/>
            <person name="Ohta F."/>
            <person name="Oishi K."/>
            <person name="Rigoutsos I."/>
            <person name="Sano M."/>
            <person name="Sasaki A."/>
            <person name="Sasakura Y."/>
            <person name="Shoguchi E."/>
            <person name="Shin-i T."/>
            <person name="Spagnuolo A."/>
            <person name="Stainier D."/>
            <person name="Suzuki M.M."/>
            <person name="Tassy O."/>
            <person name="Takatori N."/>
            <person name="Tokuoka M."/>
            <person name="Yagi K."/>
            <person name="Yoshizaki F."/>
            <person name="Wada S."/>
            <person name="Zhang C."/>
            <person name="Hyatt P.D."/>
            <person name="Larimer F."/>
            <person name="Detter C."/>
            <person name="Doggett N."/>
            <person name="Glavina T."/>
            <person name="Hawkins T."/>
            <person name="Richardson P."/>
            <person name="Lucas S."/>
            <person name="Kohara Y."/>
            <person name="Levine M."/>
            <person name="Satoh N."/>
            <person name="Rokhsar D.S."/>
        </authorList>
    </citation>
    <scope>NUCLEOTIDE SEQUENCE [LARGE SCALE GENOMIC DNA]</scope>
</reference>
<dbReference type="GeneTree" id="ENSGT00730000112700"/>
<sequence length="87" mass="10156">MIESDVEASNKKEHWITERELERELLALEGVKQVNKLTFEKYKVGKKTVVEWTISVNFDGEMSEDGLFFFMPSHQQLSYKATLENEA</sequence>
<keyword evidence="2" id="KW-1185">Reference proteome</keyword>
<reference evidence="1" key="3">
    <citation type="submission" date="2025-08" db="UniProtKB">
        <authorList>
            <consortium name="Ensembl"/>
        </authorList>
    </citation>
    <scope>IDENTIFICATION</scope>
</reference>
<dbReference type="Proteomes" id="UP000008144">
    <property type="component" value="Chromosome 5"/>
</dbReference>
<dbReference type="HOGENOM" id="CLU_2482668_0_0_1"/>
<reference evidence="1" key="2">
    <citation type="journal article" date="2008" name="Genome Biol.">
        <title>Improved genome assembly and evidence-based global gene model set for the chordate Ciona intestinalis: new insight into intron and operon populations.</title>
        <authorList>
            <person name="Satou Y."/>
            <person name="Mineta K."/>
            <person name="Ogasawara M."/>
            <person name="Sasakura Y."/>
            <person name="Shoguchi E."/>
            <person name="Ueno K."/>
            <person name="Yamada L."/>
            <person name="Matsumoto J."/>
            <person name="Wasserscheid J."/>
            <person name="Dewar K."/>
            <person name="Wiley G.B."/>
            <person name="Macmil S.L."/>
            <person name="Roe B.A."/>
            <person name="Zeller R.W."/>
            <person name="Hastings K.E."/>
            <person name="Lemaire P."/>
            <person name="Lindquist E."/>
            <person name="Endo T."/>
            <person name="Hotta K."/>
            <person name="Inaba K."/>
        </authorList>
    </citation>
    <scope>NUCLEOTIDE SEQUENCE [LARGE SCALE GENOMIC DNA]</scope>
    <source>
        <strain evidence="1">wild type</strain>
    </source>
</reference>
<evidence type="ECO:0000313" key="1">
    <source>
        <dbReference type="Ensembl" id="ENSCINP00000034785.1"/>
    </source>
</evidence>